<dbReference type="Gene3D" id="1.10.10.10">
    <property type="entry name" value="Winged helix-like DNA-binding domain superfamily/Winged helix DNA-binding domain"/>
    <property type="match status" value="1"/>
</dbReference>
<dbReference type="EMBL" id="JAENHP010000001">
    <property type="protein sequence ID" value="MBM2614689.1"/>
    <property type="molecule type" value="Genomic_DNA"/>
</dbReference>
<evidence type="ECO:0000313" key="5">
    <source>
        <dbReference type="EMBL" id="MBM2614689.1"/>
    </source>
</evidence>
<dbReference type="PANTHER" id="PTHR43537:SF44">
    <property type="entry name" value="GNTR FAMILY REGULATORY PROTEIN"/>
    <property type="match status" value="1"/>
</dbReference>
<evidence type="ECO:0000313" key="6">
    <source>
        <dbReference type="Proteomes" id="UP000632138"/>
    </source>
</evidence>
<dbReference type="PANTHER" id="PTHR43537">
    <property type="entry name" value="TRANSCRIPTIONAL REGULATOR, GNTR FAMILY"/>
    <property type="match status" value="1"/>
</dbReference>
<sequence>MGAAPIVPAVGYGDPVTNALVERLRSVGVGKRIPGERLLSEELGVSRTLLRDRLGTLEALGVLRRQTGAGTYVQELDPSRLGNALTIGLALSHQSTGSLQSVRVALERQAAREAAAQRNHLDIAHMHIALDVIESNPDSATSEQADFDFHDALLRASGNPSIRFFADALGVALRRTFSQRRVILERIEGYQDMMCRVHRPILEAILAGDGATAMTAVDAHFDAFDNAVADLGLPHPGDE</sequence>
<dbReference type="InterPro" id="IPR036388">
    <property type="entry name" value="WH-like_DNA-bd_sf"/>
</dbReference>
<dbReference type="Gene3D" id="1.20.120.530">
    <property type="entry name" value="GntR ligand-binding domain-like"/>
    <property type="match status" value="1"/>
</dbReference>
<dbReference type="SMART" id="SM00895">
    <property type="entry name" value="FCD"/>
    <property type="match status" value="1"/>
</dbReference>
<dbReference type="Pfam" id="PF00392">
    <property type="entry name" value="GntR"/>
    <property type="match status" value="1"/>
</dbReference>
<dbReference type="Proteomes" id="UP000632138">
    <property type="component" value="Unassembled WGS sequence"/>
</dbReference>
<keyword evidence="6" id="KW-1185">Reference proteome</keyword>
<dbReference type="InterPro" id="IPR036390">
    <property type="entry name" value="WH_DNA-bd_sf"/>
</dbReference>
<keyword evidence="2" id="KW-0238">DNA-binding</keyword>
<dbReference type="RefSeq" id="WP_203374561.1">
    <property type="nucleotide sequence ID" value="NZ_JAENHP010000001.1"/>
</dbReference>
<dbReference type="PROSITE" id="PS50949">
    <property type="entry name" value="HTH_GNTR"/>
    <property type="match status" value="1"/>
</dbReference>
<reference evidence="5 6" key="1">
    <citation type="submission" date="2021-01" db="EMBL/GenBank/DDBJ databases">
        <title>Actinoplanes sp. nov. LDG1-06 isolated from lichen.</title>
        <authorList>
            <person name="Saeng-In P."/>
            <person name="Phongsopitanun W."/>
            <person name="Kanchanasin P."/>
            <person name="Yuki M."/>
            <person name="Kudo T."/>
            <person name="Ohkuma M."/>
            <person name="Tanasupawat S."/>
        </authorList>
    </citation>
    <scope>NUCLEOTIDE SEQUENCE [LARGE SCALE GENOMIC DNA]</scope>
    <source>
        <strain evidence="5 6">LDG1-06</strain>
    </source>
</reference>
<dbReference type="InterPro" id="IPR008920">
    <property type="entry name" value="TF_FadR/GntR_C"/>
</dbReference>
<dbReference type="PRINTS" id="PR00035">
    <property type="entry name" value="HTHGNTR"/>
</dbReference>
<dbReference type="SUPFAM" id="SSF46785">
    <property type="entry name" value="Winged helix' DNA-binding domain"/>
    <property type="match status" value="1"/>
</dbReference>
<evidence type="ECO:0000256" key="2">
    <source>
        <dbReference type="ARBA" id="ARBA00023125"/>
    </source>
</evidence>
<protein>
    <submittedName>
        <fullName evidence="5">FadR family transcriptional regulator</fullName>
    </submittedName>
</protein>
<name>A0ABS2A5X5_9ACTN</name>
<proteinExistence type="predicted"/>
<evidence type="ECO:0000256" key="1">
    <source>
        <dbReference type="ARBA" id="ARBA00023015"/>
    </source>
</evidence>
<dbReference type="Pfam" id="PF07729">
    <property type="entry name" value="FCD"/>
    <property type="match status" value="1"/>
</dbReference>
<gene>
    <name evidence="5" type="ORF">JIG36_03855</name>
</gene>
<feature type="domain" description="HTH gntR-type" evidence="4">
    <location>
        <begin position="6"/>
        <end position="76"/>
    </location>
</feature>
<organism evidence="5 6">
    <name type="scientific">Paractinoplanes ovalisporus</name>
    <dbReference type="NCBI Taxonomy" id="2810368"/>
    <lineage>
        <taxon>Bacteria</taxon>
        <taxon>Bacillati</taxon>
        <taxon>Actinomycetota</taxon>
        <taxon>Actinomycetes</taxon>
        <taxon>Micromonosporales</taxon>
        <taxon>Micromonosporaceae</taxon>
        <taxon>Paractinoplanes</taxon>
    </lineage>
</organism>
<dbReference type="InterPro" id="IPR011711">
    <property type="entry name" value="GntR_C"/>
</dbReference>
<dbReference type="SUPFAM" id="SSF48008">
    <property type="entry name" value="GntR ligand-binding domain-like"/>
    <property type="match status" value="1"/>
</dbReference>
<keyword evidence="3" id="KW-0804">Transcription</keyword>
<comment type="caution">
    <text evidence="5">The sequence shown here is derived from an EMBL/GenBank/DDBJ whole genome shotgun (WGS) entry which is preliminary data.</text>
</comment>
<dbReference type="SMART" id="SM00345">
    <property type="entry name" value="HTH_GNTR"/>
    <property type="match status" value="1"/>
</dbReference>
<accession>A0ABS2A5X5</accession>
<keyword evidence="1" id="KW-0805">Transcription regulation</keyword>
<evidence type="ECO:0000259" key="4">
    <source>
        <dbReference type="PROSITE" id="PS50949"/>
    </source>
</evidence>
<dbReference type="InterPro" id="IPR000524">
    <property type="entry name" value="Tscrpt_reg_HTH_GntR"/>
</dbReference>
<evidence type="ECO:0000256" key="3">
    <source>
        <dbReference type="ARBA" id="ARBA00023163"/>
    </source>
</evidence>